<gene>
    <name evidence="1" type="ORF">ACH4OY_24695</name>
</gene>
<sequence length="75" mass="8168">MGRPPAEEEAARVPAGRAHPGQWEAELAALVRGDVDAVYAKGVLAVESARRHDVELGIELDDEPDLRSRGVRARR</sequence>
<organism evidence="1 2">
    <name type="scientific">Micromonospora rubida</name>
    <dbReference type="NCBI Taxonomy" id="2697657"/>
    <lineage>
        <taxon>Bacteria</taxon>
        <taxon>Bacillati</taxon>
        <taxon>Actinomycetota</taxon>
        <taxon>Actinomycetes</taxon>
        <taxon>Micromonosporales</taxon>
        <taxon>Micromonosporaceae</taxon>
        <taxon>Micromonospora</taxon>
    </lineage>
</organism>
<keyword evidence="2" id="KW-1185">Reference proteome</keyword>
<name>A0ABW7SQ76_9ACTN</name>
<reference evidence="1 2" key="1">
    <citation type="submission" date="2024-10" db="EMBL/GenBank/DDBJ databases">
        <title>The Natural Products Discovery Center: Release of the First 8490 Sequenced Strains for Exploring Actinobacteria Biosynthetic Diversity.</title>
        <authorList>
            <person name="Kalkreuter E."/>
            <person name="Kautsar S.A."/>
            <person name="Yang D."/>
            <person name="Bader C.D."/>
            <person name="Teijaro C.N."/>
            <person name="Fluegel L."/>
            <person name="Davis C.M."/>
            <person name="Simpson J.R."/>
            <person name="Lauterbach L."/>
            <person name="Steele A.D."/>
            <person name="Gui C."/>
            <person name="Meng S."/>
            <person name="Li G."/>
            <person name="Viehrig K."/>
            <person name="Ye F."/>
            <person name="Su P."/>
            <person name="Kiefer A.F."/>
            <person name="Nichols A."/>
            <person name="Cepeda A.J."/>
            <person name="Yan W."/>
            <person name="Fan B."/>
            <person name="Jiang Y."/>
            <person name="Adhikari A."/>
            <person name="Zheng C.-J."/>
            <person name="Schuster L."/>
            <person name="Cowan T.M."/>
            <person name="Smanski M.J."/>
            <person name="Chevrette M.G."/>
            <person name="De Carvalho L.P.S."/>
            <person name="Shen B."/>
        </authorList>
    </citation>
    <scope>NUCLEOTIDE SEQUENCE [LARGE SCALE GENOMIC DNA]</scope>
    <source>
        <strain evidence="1 2">NPDC021253</strain>
    </source>
</reference>
<dbReference type="RefSeq" id="WP_396683449.1">
    <property type="nucleotide sequence ID" value="NZ_JBIRPU010000022.1"/>
</dbReference>
<proteinExistence type="predicted"/>
<dbReference type="Proteomes" id="UP001611075">
    <property type="component" value="Unassembled WGS sequence"/>
</dbReference>
<accession>A0ABW7SQ76</accession>
<dbReference type="Gene3D" id="3.40.190.270">
    <property type="match status" value="1"/>
</dbReference>
<protein>
    <submittedName>
        <fullName evidence="1">Uncharacterized protein</fullName>
    </submittedName>
</protein>
<evidence type="ECO:0000313" key="1">
    <source>
        <dbReference type="EMBL" id="MFI0795855.1"/>
    </source>
</evidence>
<comment type="caution">
    <text evidence="1">The sequence shown here is derived from an EMBL/GenBank/DDBJ whole genome shotgun (WGS) entry which is preliminary data.</text>
</comment>
<evidence type="ECO:0000313" key="2">
    <source>
        <dbReference type="Proteomes" id="UP001611075"/>
    </source>
</evidence>
<dbReference type="EMBL" id="JBIRPU010000022">
    <property type="protein sequence ID" value="MFI0795855.1"/>
    <property type="molecule type" value="Genomic_DNA"/>
</dbReference>